<evidence type="ECO:0000313" key="9">
    <source>
        <dbReference type="EMBL" id="RHB35904.1"/>
    </source>
</evidence>
<dbReference type="GO" id="GO:0004601">
    <property type="term" value="F:peroxidase activity"/>
    <property type="evidence" value="ECO:0007669"/>
    <property type="project" value="UniProtKB-KW"/>
</dbReference>
<proteinExistence type="inferred from homology"/>
<dbReference type="AlphaFoldDB" id="A0A413VQZ1"/>
<keyword evidence="4" id="KW-0560">Oxidoreductase</keyword>
<feature type="domain" description="Dyp-type peroxidase N-terminal" evidence="7">
    <location>
        <begin position="18"/>
        <end position="145"/>
    </location>
</feature>
<dbReference type="InterPro" id="IPR048327">
    <property type="entry name" value="Dyp_perox_N"/>
</dbReference>
<evidence type="ECO:0000256" key="5">
    <source>
        <dbReference type="ARBA" id="ARBA00023004"/>
    </source>
</evidence>
<evidence type="ECO:0000259" key="8">
    <source>
        <dbReference type="Pfam" id="PF20628"/>
    </source>
</evidence>
<dbReference type="SUPFAM" id="SSF54909">
    <property type="entry name" value="Dimeric alpha+beta barrel"/>
    <property type="match status" value="1"/>
</dbReference>
<dbReference type="GO" id="GO:0046872">
    <property type="term" value="F:metal ion binding"/>
    <property type="evidence" value="ECO:0007669"/>
    <property type="project" value="UniProtKB-KW"/>
</dbReference>
<comment type="cofactor">
    <cofactor evidence="1">
        <name>heme b</name>
        <dbReference type="ChEBI" id="CHEBI:60344"/>
    </cofactor>
</comment>
<dbReference type="InterPro" id="IPR006314">
    <property type="entry name" value="Dyp_peroxidase"/>
</dbReference>
<dbReference type="InterPro" id="IPR011008">
    <property type="entry name" value="Dimeric_a/b-barrel"/>
</dbReference>
<comment type="similarity">
    <text evidence="6">Belongs to the DyP-type peroxidase family.</text>
</comment>
<dbReference type="NCBIfam" id="TIGR01413">
    <property type="entry name" value="Dyp_perox_fam"/>
    <property type="match status" value="1"/>
</dbReference>
<keyword evidence="2 9" id="KW-0575">Peroxidase</keyword>
<dbReference type="PANTHER" id="PTHR30521">
    <property type="entry name" value="DEFERROCHELATASE/PEROXIDASE"/>
    <property type="match status" value="1"/>
</dbReference>
<dbReference type="InterPro" id="IPR048328">
    <property type="entry name" value="Dyp_perox_C"/>
</dbReference>
<evidence type="ECO:0000256" key="4">
    <source>
        <dbReference type="ARBA" id="ARBA00023002"/>
    </source>
</evidence>
<dbReference type="Pfam" id="PF04261">
    <property type="entry name" value="Dyp_perox_N"/>
    <property type="match status" value="1"/>
</dbReference>
<reference evidence="9 10" key="1">
    <citation type="submission" date="2018-08" db="EMBL/GenBank/DDBJ databases">
        <title>A genome reference for cultivated species of the human gut microbiota.</title>
        <authorList>
            <person name="Zou Y."/>
            <person name="Xue W."/>
            <person name="Luo G."/>
        </authorList>
    </citation>
    <scope>NUCLEOTIDE SEQUENCE [LARGE SCALE GENOMIC DNA]</scope>
    <source>
        <strain evidence="9 10">AM40-30BH</strain>
    </source>
</reference>
<keyword evidence="5" id="KW-0408">Iron</keyword>
<gene>
    <name evidence="9" type="ORF">DW888_08630</name>
</gene>
<protein>
    <submittedName>
        <fullName evidence="9">Dyp-type peroxidase</fullName>
    </submittedName>
</protein>
<organism evidence="9 10">
    <name type="scientific">Bacteroides nordii</name>
    <dbReference type="NCBI Taxonomy" id="291645"/>
    <lineage>
        <taxon>Bacteria</taxon>
        <taxon>Pseudomonadati</taxon>
        <taxon>Bacteroidota</taxon>
        <taxon>Bacteroidia</taxon>
        <taxon>Bacteroidales</taxon>
        <taxon>Bacteroidaceae</taxon>
        <taxon>Bacteroides</taxon>
    </lineage>
</organism>
<dbReference type="PANTHER" id="PTHR30521:SF0">
    <property type="entry name" value="DYP-TYPE PEROXIDASE FAMILY PROTEIN"/>
    <property type="match status" value="1"/>
</dbReference>
<keyword evidence="3" id="KW-0479">Metal-binding</keyword>
<sequence length="316" mass="35225">MNTYQNSFDGNIPQDVTARPGENAIFIVYSLKHSADTFEKVKDVCANFSAMIRSMRNRFPDMQFSCTIGFGADAWSQLFPQKAKPKELSTFKEIKGDKYTAVSTPGDILLHIRARQMGLCFEFASIIDEKLKGVVESVDETHGFRYMDGKAIIGFVDGTESPAVDENPYYFAAIGNEDPDFAGGSYVFVQKYIHDMVAWNALPVEAQEKIIGRHKFNDVELSDEEKPENAHNAVTNIGDDLKIVRANMPFANTSKGEYGTYFIGYASTFSTTRKMLENMFIGSPVGNTDRLLDFSTPVTGTLFFAPSYDLLSELGE</sequence>
<comment type="caution">
    <text evidence="9">The sequence shown here is derived from an EMBL/GenBank/DDBJ whole genome shotgun (WGS) entry which is preliminary data.</text>
</comment>
<dbReference type="EMBL" id="QSGO01000005">
    <property type="protein sequence ID" value="RHB35904.1"/>
    <property type="molecule type" value="Genomic_DNA"/>
</dbReference>
<accession>A0A413VQZ1</accession>
<evidence type="ECO:0000256" key="1">
    <source>
        <dbReference type="ARBA" id="ARBA00001970"/>
    </source>
</evidence>
<dbReference type="RefSeq" id="WP_122201335.1">
    <property type="nucleotide sequence ID" value="NZ_CABJFV010000005.1"/>
</dbReference>
<evidence type="ECO:0000256" key="6">
    <source>
        <dbReference type="ARBA" id="ARBA00025737"/>
    </source>
</evidence>
<evidence type="ECO:0000313" key="10">
    <source>
        <dbReference type="Proteomes" id="UP000284379"/>
    </source>
</evidence>
<dbReference type="GO" id="GO:0020037">
    <property type="term" value="F:heme binding"/>
    <property type="evidence" value="ECO:0007669"/>
    <property type="project" value="InterPro"/>
</dbReference>
<dbReference type="Proteomes" id="UP000284379">
    <property type="component" value="Unassembled WGS sequence"/>
</dbReference>
<feature type="domain" description="Dyp-type peroxidase C-terminal" evidence="8">
    <location>
        <begin position="150"/>
        <end position="308"/>
    </location>
</feature>
<name>A0A413VQZ1_9BACE</name>
<evidence type="ECO:0000256" key="3">
    <source>
        <dbReference type="ARBA" id="ARBA00022723"/>
    </source>
</evidence>
<evidence type="ECO:0000256" key="2">
    <source>
        <dbReference type="ARBA" id="ARBA00022559"/>
    </source>
</evidence>
<dbReference type="GO" id="GO:0005829">
    <property type="term" value="C:cytosol"/>
    <property type="evidence" value="ECO:0007669"/>
    <property type="project" value="TreeGrafter"/>
</dbReference>
<dbReference type="PROSITE" id="PS51404">
    <property type="entry name" value="DYP_PEROXIDASE"/>
    <property type="match status" value="1"/>
</dbReference>
<dbReference type="Pfam" id="PF20628">
    <property type="entry name" value="Dyp_perox_C"/>
    <property type="match status" value="1"/>
</dbReference>
<evidence type="ECO:0000259" key="7">
    <source>
        <dbReference type="Pfam" id="PF04261"/>
    </source>
</evidence>